<comment type="caution">
    <text evidence="2">The sequence shown here is derived from an EMBL/GenBank/DDBJ whole genome shotgun (WGS) entry which is preliminary data.</text>
</comment>
<keyword evidence="1" id="KW-0732">Signal</keyword>
<gene>
    <name evidence="2" type="ORF">HMPREF1536_01603</name>
</gene>
<dbReference type="EMBL" id="AQHW01000009">
    <property type="protein sequence ID" value="KKB58724.1"/>
    <property type="molecule type" value="Genomic_DNA"/>
</dbReference>
<evidence type="ECO:0008006" key="4">
    <source>
        <dbReference type="Google" id="ProtNLM"/>
    </source>
</evidence>
<dbReference type="STRING" id="1203610.HMPREF1536_01603"/>
<proteinExistence type="predicted"/>
<dbReference type="PATRIC" id="fig|1203610.3.peg.1642"/>
<dbReference type="Gene3D" id="2.40.160.60">
    <property type="entry name" value="Outer membrane protein transport protein (OMPP1/FadL/TodX)"/>
    <property type="match status" value="1"/>
</dbReference>
<organism evidence="2 3">
    <name type="scientific">Parabacteroides gordonii MS-1 = DSM 23371</name>
    <dbReference type="NCBI Taxonomy" id="1203610"/>
    <lineage>
        <taxon>Bacteria</taxon>
        <taxon>Pseudomonadati</taxon>
        <taxon>Bacteroidota</taxon>
        <taxon>Bacteroidia</taxon>
        <taxon>Bacteroidales</taxon>
        <taxon>Tannerellaceae</taxon>
        <taxon>Parabacteroides</taxon>
    </lineage>
</organism>
<evidence type="ECO:0000256" key="1">
    <source>
        <dbReference type="SAM" id="SignalP"/>
    </source>
</evidence>
<sequence length="246" mass="27494">MKQLLSLTVLLLLCFSFPALAKKNKYDRGILMKTFIPKGQWMVGTTFSYSEHVDENFEFLSVLKDINSEGYTFKVTPLVSYFIRDNISLGGRFAYSRSNMDIGNISLELGDDLSFAVENFKSVSNTYTVAAFIRTYLNLGDSKRFGLFNEARVSYGYSESNSSSGTGIDLSGMYQLKHNLNIGLAPGLTVFINDYVAAEASVNVAGLNFNWYDQTKDQVYKGKRTASSANFKINLLSIDLGIVFYL</sequence>
<name>A0A0F5JLZ0_9BACT</name>
<evidence type="ECO:0000313" key="3">
    <source>
        <dbReference type="Proteomes" id="UP000033035"/>
    </source>
</evidence>
<dbReference type="AlphaFoldDB" id="A0A0F5JLZ0"/>
<dbReference type="Proteomes" id="UP000033035">
    <property type="component" value="Unassembled WGS sequence"/>
</dbReference>
<evidence type="ECO:0000313" key="2">
    <source>
        <dbReference type="EMBL" id="KKB58724.1"/>
    </source>
</evidence>
<dbReference type="HOGENOM" id="CLU_054510_0_0_10"/>
<reference evidence="2 3" key="1">
    <citation type="submission" date="2013-04" db="EMBL/GenBank/DDBJ databases">
        <title>The Genome Sequence of Parabacteroides gordonii DSM 23371.</title>
        <authorList>
            <consortium name="The Broad Institute Genomics Platform"/>
            <person name="Earl A."/>
            <person name="Ward D."/>
            <person name="Feldgarden M."/>
            <person name="Gevers D."/>
            <person name="Martens E."/>
            <person name="Sakamoto M."/>
            <person name="Benno Y."/>
            <person name="Suzuki N."/>
            <person name="Matsunaga N."/>
            <person name="Koshihara K."/>
            <person name="Seki M."/>
            <person name="Komiya H."/>
            <person name="Walker B."/>
            <person name="Young S."/>
            <person name="Zeng Q."/>
            <person name="Gargeya S."/>
            <person name="Fitzgerald M."/>
            <person name="Haas B."/>
            <person name="Abouelleil A."/>
            <person name="Allen A.W."/>
            <person name="Alvarado L."/>
            <person name="Arachchi H.M."/>
            <person name="Berlin A.M."/>
            <person name="Chapman S.B."/>
            <person name="Gainer-Dewar J."/>
            <person name="Goldberg J."/>
            <person name="Griggs A."/>
            <person name="Gujja S."/>
            <person name="Hansen M."/>
            <person name="Howarth C."/>
            <person name="Imamovic A."/>
            <person name="Ireland A."/>
            <person name="Larimer J."/>
            <person name="McCowan C."/>
            <person name="Murphy C."/>
            <person name="Pearson M."/>
            <person name="Poon T.W."/>
            <person name="Priest M."/>
            <person name="Roberts A."/>
            <person name="Saif S."/>
            <person name="Shea T."/>
            <person name="Sisk P."/>
            <person name="Sykes S."/>
            <person name="Wortman J."/>
            <person name="Nusbaum C."/>
            <person name="Birren B."/>
        </authorList>
    </citation>
    <scope>NUCLEOTIDE SEQUENCE [LARGE SCALE GENOMIC DNA]</scope>
    <source>
        <strain evidence="2 3">MS-1</strain>
    </source>
</reference>
<keyword evidence="3" id="KW-1185">Reference proteome</keyword>
<accession>A0A0F5JLZ0</accession>
<dbReference type="RefSeq" id="WP_028726496.1">
    <property type="nucleotide sequence ID" value="NZ_AUAE01000009.1"/>
</dbReference>
<feature type="chain" id="PRO_5002490615" description="Outer membrane protein beta-barrel domain-containing protein" evidence="1">
    <location>
        <begin position="22"/>
        <end position="246"/>
    </location>
</feature>
<feature type="signal peptide" evidence="1">
    <location>
        <begin position="1"/>
        <end position="21"/>
    </location>
</feature>
<protein>
    <recommendedName>
        <fullName evidence="4">Outer membrane protein beta-barrel domain-containing protein</fullName>
    </recommendedName>
</protein>